<dbReference type="SUPFAM" id="SSF53300">
    <property type="entry name" value="vWA-like"/>
    <property type="match status" value="1"/>
</dbReference>
<gene>
    <name evidence="3" type="ORF">SAMN02745823_03181</name>
</gene>
<dbReference type="Pfam" id="PF24558">
    <property type="entry name" value="DUF7604"/>
    <property type="match status" value="1"/>
</dbReference>
<evidence type="ECO:0000259" key="2">
    <source>
        <dbReference type="PROSITE" id="PS50234"/>
    </source>
</evidence>
<evidence type="ECO:0000313" key="3">
    <source>
        <dbReference type="EMBL" id="SHI18895.1"/>
    </source>
</evidence>
<evidence type="ECO:0000256" key="1">
    <source>
        <dbReference type="SAM" id="SignalP"/>
    </source>
</evidence>
<organism evidence="3 4">
    <name type="scientific">Sporobacter termitidis DSM 10068</name>
    <dbReference type="NCBI Taxonomy" id="1123282"/>
    <lineage>
        <taxon>Bacteria</taxon>
        <taxon>Bacillati</taxon>
        <taxon>Bacillota</taxon>
        <taxon>Clostridia</taxon>
        <taxon>Eubacteriales</taxon>
        <taxon>Oscillospiraceae</taxon>
        <taxon>Sporobacter</taxon>
    </lineage>
</organism>
<dbReference type="Proteomes" id="UP000183995">
    <property type="component" value="Unassembled WGS sequence"/>
</dbReference>
<accession>A0A1M5Z3S9</accession>
<dbReference type="PROSITE" id="PS50234">
    <property type="entry name" value="VWFA"/>
    <property type="match status" value="1"/>
</dbReference>
<dbReference type="OrthoDB" id="1813748at2"/>
<proteinExistence type="predicted"/>
<sequence>MKHLRALIILAFLTVCTVVFAPSAFALGESTTLTVKTVIDNASEYPTQVAGLSARYTASRIYLMKYSASTANAPSGIDSKVFDIVNNQSTAIKYNSVSGAKCDTFWFCANQYTDKHLSLKSVEYTAANNLKQYQYDPASSPNQYSKTPFNWVQTIDSKKVSSITLHFQYNPDIGSAAPDPDPDPSYTKTVDYLGDGAANPDTTVNGVNDYRLYLDLLTQQAMEDNKADIVFVLDVSGSMGDALASGQTKINLLRSTMTDAINNLTTNPNNRISIIKFSSGSEVLVSGSSNKNTLLNAVSSLTANGGTNYYASLADAVAQVNALTSSDNQNRDKVVIFLTDGDPTFASPAVETTTNNTYAGMIFACDSARKFSNVDKFYSVFIGDNSGSASTLQTITQMVPVSNERYMVQATNAQQLTDTFNRFMSKMSNSLYHVTLTDGLSDYVAYTGGLKVTKTTGSGAPVPLTLGADYSVSTGANGLSVTFLDTLKADTRYAMSFNVRSSDKALDEFYDSQSYPNLGDPGTDYAGNATSAGRAGFYSNSAATLKYSFGTSGSAEKAYNKPVVQVVEPAPISAEIKLTKVLNGMELKGGMFNFDVTQVTDQGDVPLGTVSNADDGSISFDTLDKMISISEPGTYTYKVKEVIPATPQTGMVYDTRTLDVVVTVTRANDALVTEVSYPSGQEFVNSYAPQPVYVTLEAHKELSGKPLAADMFSFSLLEGNGTAVDTQQNDALGNIQFKPLPFTHAGKYTYLIREAVPFPVDPRINYDLKTVTVTITVTDIGGVLDADVAYSPDATFRNEYVYAAADATVQVKKILTGMQLTTGMFKFELKNLDTGATMTESNLADGTVSFKLKYTTPGTHTYSIREITPTTPLAHMTYDTHTVKITVNVTDDGSGALTTTTVYPEDPNFYNSYQIRGGIW</sequence>
<dbReference type="Pfam" id="PF13519">
    <property type="entry name" value="VWA_2"/>
    <property type="match status" value="1"/>
</dbReference>
<dbReference type="PANTHER" id="PTHR24020:SF20">
    <property type="entry name" value="PH DOMAIN-CONTAINING PROTEIN"/>
    <property type="match status" value="1"/>
</dbReference>
<evidence type="ECO:0000313" key="4">
    <source>
        <dbReference type="Proteomes" id="UP000183995"/>
    </source>
</evidence>
<reference evidence="3 4" key="1">
    <citation type="submission" date="2016-11" db="EMBL/GenBank/DDBJ databases">
        <authorList>
            <person name="Jaros S."/>
            <person name="Januszkiewicz K."/>
            <person name="Wedrychowicz H."/>
        </authorList>
    </citation>
    <scope>NUCLEOTIDE SEQUENCE [LARGE SCALE GENOMIC DNA]</scope>
    <source>
        <strain evidence="3 4">DSM 10068</strain>
    </source>
</reference>
<dbReference type="PANTHER" id="PTHR24020">
    <property type="entry name" value="COLLAGEN ALPHA"/>
    <property type="match status" value="1"/>
</dbReference>
<protein>
    <submittedName>
        <fullName evidence="3">Pilin isopeptide linkage domain-containing protein</fullName>
    </submittedName>
</protein>
<dbReference type="Pfam" id="PF12892">
    <property type="entry name" value="FctA"/>
    <property type="match status" value="3"/>
</dbReference>
<keyword evidence="1" id="KW-0732">Signal</keyword>
<dbReference type="EMBL" id="FQXV01000013">
    <property type="protein sequence ID" value="SHI18895.1"/>
    <property type="molecule type" value="Genomic_DNA"/>
</dbReference>
<dbReference type="NCBIfam" id="TIGR03786">
    <property type="entry name" value="strep_pil_rpt"/>
    <property type="match status" value="3"/>
</dbReference>
<dbReference type="InterPro" id="IPR022464">
    <property type="entry name" value="Strep_pil_isopept_link"/>
</dbReference>
<dbReference type="Gene3D" id="2.60.40.3050">
    <property type="match status" value="3"/>
</dbReference>
<dbReference type="InterPro" id="IPR055384">
    <property type="entry name" value="DUF7604"/>
</dbReference>
<name>A0A1M5Z3S9_9FIRM</name>
<feature type="domain" description="VWFA" evidence="2">
    <location>
        <begin position="228"/>
        <end position="427"/>
    </location>
</feature>
<keyword evidence="4" id="KW-1185">Reference proteome</keyword>
<dbReference type="SMART" id="SM00327">
    <property type="entry name" value="VWA"/>
    <property type="match status" value="1"/>
</dbReference>
<dbReference type="Gene3D" id="3.40.50.410">
    <property type="entry name" value="von Willebrand factor, type A domain"/>
    <property type="match status" value="1"/>
</dbReference>
<dbReference type="RefSeq" id="WP_073081042.1">
    <property type="nucleotide sequence ID" value="NZ_FQXV01000013.1"/>
</dbReference>
<dbReference type="STRING" id="1123282.SAMN02745823_03181"/>
<feature type="signal peptide" evidence="1">
    <location>
        <begin position="1"/>
        <end position="21"/>
    </location>
</feature>
<dbReference type="InterPro" id="IPR038174">
    <property type="entry name" value="Strep_pil_link_sf"/>
</dbReference>
<dbReference type="CDD" id="cd00198">
    <property type="entry name" value="vWFA"/>
    <property type="match status" value="1"/>
</dbReference>
<dbReference type="InterPro" id="IPR036465">
    <property type="entry name" value="vWFA_dom_sf"/>
</dbReference>
<dbReference type="InterPro" id="IPR002035">
    <property type="entry name" value="VWF_A"/>
</dbReference>
<feature type="chain" id="PRO_5012477553" evidence="1">
    <location>
        <begin position="22"/>
        <end position="920"/>
    </location>
</feature>
<dbReference type="AlphaFoldDB" id="A0A1M5Z3S9"/>
<dbReference type="InterPro" id="IPR050525">
    <property type="entry name" value="ECM_Assembly_Org"/>
</dbReference>